<dbReference type="InterPro" id="IPR000644">
    <property type="entry name" value="CBS_dom"/>
</dbReference>
<dbReference type="PROSITE" id="PS51371">
    <property type="entry name" value="CBS"/>
    <property type="match status" value="2"/>
</dbReference>
<keyword evidence="1 2" id="KW-0129">CBS domain</keyword>
<name>A0A6J4J5Q8_9PROT</name>
<dbReference type="Pfam" id="PF00571">
    <property type="entry name" value="CBS"/>
    <property type="match status" value="2"/>
</dbReference>
<gene>
    <name evidence="4" type="ORF">AVDCRST_MAG27-3018</name>
</gene>
<dbReference type="PANTHER" id="PTHR43080">
    <property type="entry name" value="CBS DOMAIN-CONTAINING PROTEIN CBSX3, MITOCHONDRIAL"/>
    <property type="match status" value="1"/>
</dbReference>
<dbReference type="PANTHER" id="PTHR43080:SF2">
    <property type="entry name" value="CBS DOMAIN-CONTAINING PROTEIN"/>
    <property type="match status" value="1"/>
</dbReference>
<dbReference type="AlphaFoldDB" id="A0A6J4J5Q8"/>
<evidence type="ECO:0000259" key="3">
    <source>
        <dbReference type="PROSITE" id="PS51371"/>
    </source>
</evidence>
<evidence type="ECO:0000256" key="2">
    <source>
        <dbReference type="PROSITE-ProRule" id="PRU00703"/>
    </source>
</evidence>
<dbReference type="SUPFAM" id="SSF54631">
    <property type="entry name" value="CBS-domain pair"/>
    <property type="match status" value="1"/>
</dbReference>
<evidence type="ECO:0000313" key="4">
    <source>
        <dbReference type="EMBL" id="CAA9269595.1"/>
    </source>
</evidence>
<accession>A0A6J4J5Q8</accession>
<dbReference type="Gene3D" id="3.10.580.10">
    <property type="entry name" value="CBS-domain"/>
    <property type="match status" value="1"/>
</dbReference>
<sequence length="145" mass="15477">MTIAAVIREKGRNVVSVSPEAPIAEIASIIASRRIGAVVVLADHGGLAGIVSERDVVKALAKHGARVLELTASDLMTRQVTTISMNTSIDHAMEIMDAGYFRHLPVMEDGALAGIVSIRDLVKHRITLHQRDLEALKAAVRQPGG</sequence>
<dbReference type="EMBL" id="CADCTD010000142">
    <property type="protein sequence ID" value="CAA9269595.1"/>
    <property type="molecule type" value="Genomic_DNA"/>
</dbReference>
<evidence type="ECO:0000256" key="1">
    <source>
        <dbReference type="ARBA" id="ARBA00023122"/>
    </source>
</evidence>
<organism evidence="4">
    <name type="scientific">uncultured Craurococcus sp</name>
    <dbReference type="NCBI Taxonomy" id="1135998"/>
    <lineage>
        <taxon>Bacteria</taxon>
        <taxon>Pseudomonadati</taxon>
        <taxon>Pseudomonadota</taxon>
        <taxon>Alphaproteobacteria</taxon>
        <taxon>Acetobacterales</taxon>
        <taxon>Acetobacteraceae</taxon>
        <taxon>Craurococcus</taxon>
        <taxon>environmental samples</taxon>
    </lineage>
</organism>
<proteinExistence type="predicted"/>
<feature type="domain" description="CBS" evidence="3">
    <location>
        <begin position="6"/>
        <end position="67"/>
    </location>
</feature>
<protein>
    <submittedName>
        <fullName evidence="4">CBS domain protein</fullName>
    </submittedName>
</protein>
<dbReference type="SMART" id="SM00116">
    <property type="entry name" value="CBS"/>
    <property type="match status" value="2"/>
</dbReference>
<dbReference type="InterPro" id="IPR051257">
    <property type="entry name" value="Diverse_CBS-Domain"/>
</dbReference>
<dbReference type="InterPro" id="IPR046342">
    <property type="entry name" value="CBS_dom_sf"/>
</dbReference>
<reference evidence="4" key="1">
    <citation type="submission" date="2020-02" db="EMBL/GenBank/DDBJ databases">
        <authorList>
            <person name="Meier V. D."/>
        </authorList>
    </citation>
    <scope>NUCLEOTIDE SEQUENCE</scope>
    <source>
        <strain evidence="4">AVDCRST_MAG27</strain>
    </source>
</reference>
<feature type="domain" description="CBS" evidence="3">
    <location>
        <begin position="76"/>
        <end position="133"/>
    </location>
</feature>
<dbReference type="CDD" id="cd04623">
    <property type="entry name" value="CBS_pair_bac_euk"/>
    <property type="match status" value="1"/>
</dbReference>
<dbReference type="InterPro" id="IPR044725">
    <property type="entry name" value="CBSX3_CBS_dom"/>
</dbReference>